<dbReference type="Gene3D" id="3.30.310.10">
    <property type="entry name" value="TATA-Binding Protein"/>
    <property type="match status" value="1"/>
</dbReference>
<name>A0A7S2XBG6_9EUKA</name>
<dbReference type="InterPro" id="IPR015151">
    <property type="entry name" value="B-adaptin_app_sub_C"/>
</dbReference>
<dbReference type="AlphaFoldDB" id="A0A7S2XBG6"/>
<dbReference type="InterPro" id="IPR012295">
    <property type="entry name" value="TBP_dom_sf"/>
</dbReference>
<reference evidence="3" key="1">
    <citation type="submission" date="2021-01" db="EMBL/GenBank/DDBJ databases">
        <authorList>
            <person name="Corre E."/>
            <person name="Pelletier E."/>
            <person name="Niang G."/>
            <person name="Scheremetjew M."/>
            <person name="Finn R."/>
            <person name="Kale V."/>
            <person name="Holt S."/>
            <person name="Cochrane G."/>
            <person name="Meng A."/>
            <person name="Brown T."/>
            <person name="Cohen L."/>
        </authorList>
    </citation>
    <scope>NUCLEOTIDE SEQUENCE</scope>
    <source>
        <strain evidence="3">CCMP622</strain>
    </source>
</reference>
<evidence type="ECO:0000256" key="1">
    <source>
        <dbReference type="SAM" id="MobiDB-lite"/>
    </source>
</evidence>
<evidence type="ECO:0000313" key="3">
    <source>
        <dbReference type="EMBL" id="CAD9763873.1"/>
    </source>
</evidence>
<dbReference type="GO" id="GO:0030131">
    <property type="term" value="C:clathrin adaptor complex"/>
    <property type="evidence" value="ECO:0007669"/>
    <property type="project" value="InterPro"/>
</dbReference>
<sequence>MGNCCQLLFGGGKKYEKVTAQEGKATDLELQPADDVSTSRKERASSNEGIKDIALEGKSRKTTKISQGKAPTLAPPPEDLARLKEELREKLRLFFLVHNPSQANRKSLDHIVAFYTSFDDITSLNNRLRDKYGEDLTSVQPLTTGTQSNGYSPPSPPKSPVQPNSIAPVASSTAADPGPYGNQNGQVGNGDEAKGTSGAVNDGIQAEETAGGRDRASSALQRAAMFEQTWGSDIPSTSVALNTKIGQPGINSINALTSALGAAQCTLVASGEVDNTIKAYFYTIGEAKGAIVLVELVADMDPVTKEIKEYRLLCKFNDRSCLDAALARIAAALNAQRA</sequence>
<evidence type="ECO:0000259" key="2">
    <source>
        <dbReference type="Pfam" id="PF09066"/>
    </source>
</evidence>
<feature type="region of interest" description="Disordered" evidence="1">
    <location>
        <begin position="22"/>
        <end position="77"/>
    </location>
</feature>
<feature type="compositionally biased region" description="Polar residues" evidence="1">
    <location>
        <begin position="139"/>
        <end position="151"/>
    </location>
</feature>
<dbReference type="GO" id="GO:0006886">
    <property type="term" value="P:intracellular protein transport"/>
    <property type="evidence" value="ECO:0007669"/>
    <property type="project" value="InterPro"/>
</dbReference>
<feature type="domain" description="Beta-adaptin appendage C-terminal subdomain" evidence="2">
    <location>
        <begin position="224"/>
        <end position="299"/>
    </location>
</feature>
<organism evidence="3">
    <name type="scientific">Lotharella oceanica</name>
    <dbReference type="NCBI Taxonomy" id="641309"/>
    <lineage>
        <taxon>Eukaryota</taxon>
        <taxon>Sar</taxon>
        <taxon>Rhizaria</taxon>
        <taxon>Cercozoa</taxon>
        <taxon>Chlorarachniophyceae</taxon>
        <taxon>Lotharella</taxon>
    </lineage>
</organism>
<dbReference type="Pfam" id="PF09066">
    <property type="entry name" value="B2-adapt-app_C"/>
    <property type="match status" value="1"/>
</dbReference>
<proteinExistence type="predicted"/>
<feature type="compositionally biased region" description="Basic and acidic residues" evidence="1">
    <location>
        <begin position="37"/>
        <end position="59"/>
    </location>
</feature>
<feature type="region of interest" description="Disordered" evidence="1">
    <location>
        <begin position="139"/>
        <end position="199"/>
    </location>
</feature>
<dbReference type="GO" id="GO:0016192">
    <property type="term" value="P:vesicle-mediated transport"/>
    <property type="evidence" value="ECO:0007669"/>
    <property type="project" value="InterPro"/>
</dbReference>
<gene>
    <name evidence="3" type="ORF">LSP00402_LOCUS9885</name>
</gene>
<dbReference type="EMBL" id="HBHP01015925">
    <property type="protein sequence ID" value="CAD9763873.1"/>
    <property type="molecule type" value="Transcribed_RNA"/>
</dbReference>
<protein>
    <recommendedName>
        <fullName evidence="2">Beta-adaptin appendage C-terminal subdomain domain-containing protein</fullName>
    </recommendedName>
</protein>
<accession>A0A7S2XBG6</accession>